<dbReference type="Proteomes" id="UP000323142">
    <property type="component" value="Unassembled WGS sequence"/>
</dbReference>
<comment type="caution">
    <text evidence="3">The sequence shown here is derived from an EMBL/GenBank/DDBJ whole genome shotgun (WGS) entry which is preliminary data.</text>
</comment>
<reference evidence="3 4" key="1">
    <citation type="submission" date="2019-09" db="EMBL/GenBank/DDBJ databases">
        <title>Salinarimonas rosea gen. nov., sp. nov., a new member of the a-2 subgroup of the Proteobacteria.</title>
        <authorList>
            <person name="Liu J."/>
        </authorList>
    </citation>
    <scope>NUCLEOTIDE SEQUENCE [LARGE SCALE GENOMIC DNA]</scope>
    <source>
        <strain evidence="3 4">BN140002</strain>
    </source>
</reference>
<evidence type="ECO:0000256" key="2">
    <source>
        <dbReference type="SAM" id="SignalP"/>
    </source>
</evidence>
<gene>
    <name evidence="3" type="ORF">F0L46_11930</name>
</gene>
<dbReference type="Gene3D" id="2.60.40.1880">
    <property type="entry name" value="Invasion associated locus B (IalB) protein"/>
    <property type="match status" value="1"/>
</dbReference>
<proteinExistence type="predicted"/>
<feature type="signal peptide" evidence="2">
    <location>
        <begin position="1"/>
        <end position="34"/>
    </location>
</feature>
<dbReference type="RefSeq" id="WP_149817765.1">
    <property type="nucleotide sequence ID" value="NZ_VUOA01000021.1"/>
</dbReference>
<keyword evidence="4" id="KW-1185">Reference proteome</keyword>
<evidence type="ECO:0000313" key="4">
    <source>
        <dbReference type="Proteomes" id="UP000323142"/>
    </source>
</evidence>
<dbReference type="PROSITE" id="PS51318">
    <property type="entry name" value="TAT"/>
    <property type="match status" value="1"/>
</dbReference>
<dbReference type="AlphaFoldDB" id="A0A5B2VDF2"/>
<reference evidence="3 4" key="2">
    <citation type="submission" date="2019-09" db="EMBL/GenBank/DDBJ databases">
        <authorList>
            <person name="Jin C."/>
        </authorList>
    </citation>
    <scope>NUCLEOTIDE SEQUENCE [LARGE SCALE GENOMIC DNA]</scope>
    <source>
        <strain evidence="3 4">BN140002</strain>
    </source>
</reference>
<dbReference type="InterPro" id="IPR010642">
    <property type="entry name" value="Invasion_prot_B"/>
</dbReference>
<feature type="compositionally biased region" description="Basic and acidic residues" evidence="1">
    <location>
        <begin position="244"/>
        <end position="254"/>
    </location>
</feature>
<feature type="region of interest" description="Disordered" evidence="1">
    <location>
        <begin position="244"/>
        <end position="271"/>
    </location>
</feature>
<dbReference type="Pfam" id="PF06776">
    <property type="entry name" value="IalB"/>
    <property type="match status" value="1"/>
</dbReference>
<feature type="region of interest" description="Disordered" evidence="1">
    <location>
        <begin position="34"/>
        <end position="96"/>
    </location>
</feature>
<sequence>MSSTTRLARLRGSTTILAAAALAAGLLAPLAASAQGNPPAPRSGQRPAQTPAQPAAPAPAPAAPAAPGGAAGAAGAGSGPSIVTVKAEPSQPEWTKVCGRDQAQNAEICYTTRDFVSDQGQPVLAVAVYDVKTAQPQRIVRFLMPLGLLLQPGIRFAPDNTQATPGRYAICFPNGCFAEGPVSNDALAALKKGTTLNVSVQNQVGREVTFAVPLAGFGKAFDGAAIDPKVLEEQQRKLQEELEKRSDELRKRLESSAGGAAAPGAPAPAPR</sequence>
<dbReference type="InterPro" id="IPR006311">
    <property type="entry name" value="TAT_signal"/>
</dbReference>
<accession>A0A5B2VDF2</accession>
<feature type="compositionally biased region" description="Gly residues" evidence="1">
    <location>
        <begin position="69"/>
        <end position="78"/>
    </location>
</feature>
<feature type="compositionally biased region" description="Pro residues" evidence="1">
    <location>
        <begin position="54"/>
        <end position="64"/>
    </location>
</feature>
<protein>
    <submittedName>
        <fullName evidence="3">Invasion associated locus B family protein</fullName>
    </submittedName>
</protein>
<keyword evidence="2" id="KW-0732">Signal</keyword>
<dbReference type="EMBL" id="VUOA01000021">
    <property type="protein sequence ID" value="KAA2236974.1"/>
    <property type="molecule type" value="Genomic_DNA"/>
</dbReference>
<name>A0A5B2VDF2_9HYPH</name>
<evidence type="ECO:0000256" key="1">
    <source>
        <dbReference type="SAM" id="MobiDB-lite"/>
    </source>
</evidence>
<evidence type="ECO:0000313" key="3">
    <source>
        <dbReference type="EMBL" id="KAA2236974.1"/>
    </source>
</evidence>
<organism evidence="3 4">
    <name type="scientific">Salinarimonas soli</name>
    <dbReference type="NCBI Taxonomy" id="1638099"/>
    <lineage>
        <taxon>Bacteria</taxon>
        <taxon>Pseudomonadati</taxon>
        <taxon>Pseudomonadota</taxon>
        <taxon>Alphaproteobacteria</taxon>
        <taxon>Hyphomicrobiales</taxon>
        <taxon>Salinarimonadaceae</taxon>
        <taxon>Salinarimonas</taxon>
    </lineage>
</organism>
<dbReference type="OrthoDB" id="8017994at2"/>
<dbReference type="InterPro" id="IPR038696">
    <property type="entry name" value="IalB_sf"/>
</dbReference>
<feature type="chain" id="PRO_5023138475" evidence="2">
    <location>
        <begin position="35"/>
        <end position="271"/>
    </location>
</feature>